<dbReference type="AlphaFoldDB" id="A0AB38ULS2"/>
<proteinExistence type="predicted"/>
<comment type="caution">
    <text evidence="1">The sequence shown here is derived from an EMBL/GenBank/DDBJ whole genome shotgun (WGS) entry which is preliminary data.</text>
</comment>
<protein>
    <submittedName>
        <fullName evidence="1">Uncharacterized protein</fullName>
    </submittedName>
</protein>
<name>A0AB38ULS2_9MYCO</name>
<dbReference type="EMBL" id="UPHL01000011">
    <property type="protein sequence ID" value="VAZ81547.1"/>
    <property type="molecule type" value="Genomic_DNA"/>
</dbReference>
<organism evidence="1 2">
    <name type="scientific">Mycobacterium persicum</name>
    <dbReference type="NCBI Taxonomy" id="1487726"/>
    <lineage>
        <taxon>Bacteria</taxon>
        <taxon>Bacillati</taxon>
        <taxon>Actinomycetota</taxon>
        <taxon>Actinomycetes</taxon>
        <taxon>Mycobacteriales</taxon>
        <taxon>Mycobacteriaceae</taxon>
        <taxon>Mycobacterium</taxon>
    </lineage>
</organism>
<evidence type="ECO:0000313" key="1">
    <source>
        <dbReference type="EMBL" id="VAZ81547.1"/>
    </source>
</evidence>
<evidence type="ECO:0000313" key="2">
    <source>
        <dbReference type="Proteomes" id="UP000279331"/>
    </source>
</evidence>
<dbReference type="Proteomes" id="UP000279331">
    <property type="component" value="Unassembled WGS sequence"/>
</dbReference>
<sequence length="239" mass="25963">MRHRPADRPRRTFSASGSARLTTRARLRCDSSSLNGARSILAVSPASVSNNNGKLPPPSRMRARWRCCPIPGPPPVAELCLLTSGQTTGNRRDSNNDGSCLSWADRARREPLNARRGTARPFTVVVCNACAAEQQLSVIDELRPTIRCCPHAMLVSAPCILGPVTCAARPAGCGVMAIFQPCTTDRLPFGPPQWVGPITNNAEAALLKDWLELGRWENAPLPKQLSKHVRWAGRASRSI</sequence>
<gene>
    <name evidence="1" type="ORF">LAUMK42_00349</name>
</gene>
<reference evidence="1 2" key="1">
    <citation type="submission" date="2018-09" db="EMBL/GenBank/DDBJ databases">
        <authorList>
            <person name="Tagini F."/>
        </authorList>
    </citation>
    <scope>NUCLEOTIDE SEQUENCE [LARGE SCALE GENOMIC DNA]</scope>
    <source>
        <strain evidence="1 2">MK42</strain>
    </source>
</reference>
<accession>A0AB38ULS2</accession>